<accession>A0A7R8UUA6</accession>
<gene>
    <name evidence="1" type="ORF">HERILL_LOCUS9896</name>
</gene>
<dbReference type="EMBL" id="LR899012">
    <property type="protein sequence ID" value="CAD7087174.1"/>
    <property type="molecule type" value="Genomic_DNA"/>
</dbReference>
<dbReference type="AlphaFoldDB" id="A0A7R8UUA6"/>
<protein>
    <submittedName>
        <fullName evidence="1">Uncharacterized protein</fullName>
    </submittedName>
</protein>
<organism evidence="1 2">
    <name type="scientific">Hermetia illucens</name>
    <name type="common">Black soldier fly</name>
    <dbReference type="NCBI Taxonomy" id="343691"/>
    <lineage>
        <taxon>Eukaryota</taxon>
        <taxon>Metazoa</taxon>
        <taxon>Ecdysozoa</taxon>
        <taxon>Arthropoda</taxon>
        <taxon>Hexapoda</taxon>
        <taxon>Insecta</taxon>
        <taxon>Pterygota</taxon>
        <taxon>Neoptera</taxon>
        <taxon>Endopterygota</taxon>
        <taxon>Diptera</taxon>
        <taxon>Brachycera</taxon>
        <taxon>Stratiomyomorpha</taxon>
        <taxon>Stratiomyidae</taxon>
        <taxon>Hermetiinae</taxon>
        <taxon>Hermetia</taxon>
    </lineage>
</organism>
<keyword evidence="2" id="KW-1185">Reference proteome</keyword>
<proteinExistence type="predicted"/>
<reference evidence="1 2" key="1">
    <citation type="submission" date="2020-11" db="EMBL/GenBank/DDBJ databases">
        <authorList>
            <person name="Wallbank WR R."/>
            <person name="Pardo Diaz C."/>
            <person name="Kozak K."/>
            <person name="Martin S."/>
            <person name="Jiggins C."/>
            <person name="Moest M."/>
            <person name="Warren A I."/>
            <person name="Generalovic N T."/>
            <person name="Byers J.R.P. K."/>
            <person name="Montejo-Kovacevich G."/>
            <person name="Yen C E."/>
        </authorList>
    </citation>
    <scope>NUCLEOTIDE SEQUENCE [LARGE SCALE GENOMIC DNA]</scope>
</reference>
<sequence length="183" mass="21625">MQKRFILLLLNFGSAYLKPRQYTYDIHMLEAKPFSNPEFTDFRATVANETAMDADVLLKKFVYKPYFIRSVVQVEPNGRKTTLYNHPYFLCDGDKHFIPAYIINYYQKTLQMILKQEIKCPIEPKLYSIRGLVWKSPYLPLKLFYKPKSYFLVNVSVFESITKSKSIYLGSLLMRNEISKRAM</sequence>
<dbReference type="InParanoid" id="A0A7R8UUA6"/>
<evidence type="ECO:0000313" key="2">
    <source>
        <dbReference type="Proteomes" id="UP000594454"/>
    </source>
</evidence>
<evidence type="ECO:0000313" key="1">
    <source>
        <dbReference type="EMBL" id="CAD7087174.1"/>
    </source>
</evidence>
<dbReference type="Proteomes" id="UP000594454">
    <property type="component" value="Chromosome 4"/>
</dbReference>
<name>A0A7R8UUA6_HERIL</name>